<keyword evidence="7 11" id="KW-0479">Metal-binding</keyword>
<dbReference type="InterPro" id="IPR044940">
    <property type="entry name" value="NOS_dom_2"/>
</dbReference>
<dbReference type="PANTHER" id="PTHR43410">
    <property type="entry name" value="NITRIC OXIDE SYNTHASE OXYGENASE"/>
    <property type="match status" value="1"/>
</dbReference>
<keyword evidence="6 11" id="KW-0349">Heme</keyword>
<comment type="miscellaneous">
    <text evidence="11">This protein is similar to the oxygenase domain of eukaryotic nitric oxide synthases but lacks the reductase domain which, in eukaryotes, is responsible for transfer of electrons to the ferric heme during nitric oxide synthesis.</text>
</comment>
<evidence type="ECO:0000313" key="14">
    <source>
        <dbReference type="Proteomes" id="UP001596990"/>
    </source>
</evidence>
<dbReference type="InterPro" id="IPR050607">
    <property type="entry name" value="NOS"/>
</dbReference>
<dbReference type="Proteomes" id="UP001596990">
    <property type="component" value="Unassembled WGS sequence"/>
</dbReference>
<comment type="subunit">
    <text evidence="11">Homodimer.</text>
</comment>
<sequence length="359" mass="41611">MSLFEKAEAFLLQYGKEMNVDEYNLKTRLEAVEKEIEQTGTYVHTYEELTHGAKMAWRNSNRCIGRLFWNMLHVFDERDAQNPEAIRDALFHHIDHATNGGQIRPTITIFKPHQSEKDQLRMWNHQLIRYAGYEVDGDVVGDPHSVEFTKKCQELGWTGRGGKHDVLPLVFQLDEQAPVLYEIPDNLVAEVSLSHPLYDWWEQLEMKWYSVPIISDMELEIGGIHYTAAPFNGWYMGTEIGARNLADEARYDYLPLIAEKMGLGDAKASDLWKDRALVELNTAVLHSFKQAGVTIVDHHTAAQQFQTFEKREKNAGREITGDWTWLIPPVSPATTHIFHKDYEHTMHSPNYFYQDKPYE</sequence>
<dbReference type="Gene3D" id="3.90.1230.10">
    <property type="entry name" value="Nitric Oxide Synthase, Chain A, domain 3"/>
    <property type="match status" value="1"/>
</dbReference>
<dbReference type="PIRSF" id="PIRSF037219">
    <property type="entry name" value="NOS_oxygenase"/>
    <property type="match status" value="1"/>
</dbReference>
<dbReference type="EMBL" id="JBHTKL010000005">
    <property type="protein sequence ID" value="MFD1020114.1"/>
    <property type="molecule type" value="Genomic_DNA"/>
</dbReference>
<keyword evidence="8 11" id="KW-0560">Oxidoreductase</keyword>
<dbReference type="Gene3D" id="3.90.340.10">
    <property type="entry name" value="Nitric Oxide Synthase, Chain A, domain 1"/>
    <property type="match status" value="1"/>
</dbReference>
<dbReference type="EC" id="1.14.14.47" evidence="4 11"/>
<evidence type="ECO:0000256" key="10">
    <source>
        <dbReference type="ARBA" id="ARBA00048713"/>
    </source>
</evidence>
<gene>
    <name evidence="13" type="ORF">ACFQ2J_13085</name>
</gene>
<evidence type="ECO:0000313" key="13">
    <source>
        <dbReference type="EMBL" id="MFD1020114.1"/>
    </source>
</evidence>
<comment type="function">
    <text evidence="2 11">Catalyzes the production of nitric oxide.</text>
</comment>
<evidence type="ECO:0000256" key="11">
    <source>
        <dbReference type="PIRNR" id="PIRNR037219"/>
    </source>
</evidence>
<dbReference type="InterPro" id="IPR017142">
    <property type="entry name" value="Nitric_oxide_synthase_Oase-su"/>
</dbReference>
<dbReference type="RefSeq" id="WP_386061139.1">
    <property type="nucleotide sequence ID" value="NZ_JBHTKL010000005.1"/>
</dbReference>
<evidence type="ECO:0000256" key="5">
    <source>
        <dbReference type="ARBA" id="ARBA00018859"/>
    </source>
</evidence>
<feature type="domain" description="Nitric oxide synthase (NOS)" evidence="12">
    <location>
        <begin position="62"/>
        <end position="69"/>
    </location>
</feature>
<evidence type="ECO:0000256" key="8">
    <source>
        <dbReference type="ARBA" id="ARBA00023002"/>
    </source>
</evidence>
<accession>A0ABW3L212</accession>
<comment type="catalytic activity">
    <reaction evidence="10">
        <text>3 reduced [flavodoxin] + 2 L-arginine + 4 O2 = 3 oxidized [flavodoxin] + 2 L-citrulline + 2 nitric oxide + 4 H2O + 5 H(+)</text>
        <dbReference type="Rhea" id="RHEA:52324"/>
        <dbReference type="Rhea" id="RHEA-COMP:10622"/>
        <dbReference type="Rhea" id="RHEA-COMP:10623"/>
        <dbReference type="ChEBI" id="CHEBI:15377"/>
        <dbReference type="ChEBI" id="CHEBI:15378"/>
        <dbReference type="ChEBI" id="CHEBI:15379"/>
        <dbReference type="ChEBI" id="CHEBI:16480"/>
        <dbReference type="ChEBI" id="CHEBI:32682"/>
        <dbReference type="ChEBI" id="CHEBI:57618"/>
        <dbReference type="ChEBI" id="CHEBI:57743"/>
        <dbReference type="ChEBI" id="CHEBI:58210"/>
        <dbReference type="EC" id="1.14.14.47"/>
    </reaction>
</comment>
<dbReference type="InterPro" id="IPR044943">
    <property type="entry name" value="NOS_dom_1"/>
</dbReference>
<comment type="caution">
    <text evidence="13">The sequence shown here is derived from an EMBL/GenBank/DDBJ whole genome shotgun (WGS) entry which is preliminary data.</text>
</comment>
<comment type="similarity">
    <text evidence="3 11">Belongs to the NOS family. Bacterial NOS oxygenase subfamily.</text>
</comment>
<keyword evidence="9 11" id="KW-0408">Iron</keyword>
<evidence type="ECO:0000256" key="3">
    <source>
        <dbReference type="ARBA" id="ARBA00005411"/>
    </source>
</evidence>
<evidence type="ECO:0000256" key="9">
    <source>
        <dbReference type="ARBA" id="ARBA00023004"/>
    </source>
</evidence>
<proteinExistence type="inferred from homology"/>
<evidence type="ECO:0000256" key="4">
    <source>
        <dbReference type="ARBA" id="ARBA00012735"/>
    </source>
</evidence>
<dbReference type="Gene3D" id="3.90.440.10">
    <property type="entry name" value="Nitric Oxide Synthase,Heme Domain,Chain A domain 2"/>
    <property type="match status" value="1"/>
</dbReference>
<keyword evidence="14" id="KW-1185">Reference proteome</keyword>
<comment type="cofactor">
    <cofactor evidence="1 11">
        <name>heme</name>
        <dbReference type="ChEBI" id="CHEBI:30413"/>
    </cofactor>
</comment>
<dbReference type="PROSITE" id="PS60001">
    <property type="entry name" value="NOS"/>
    <property type="match status" value="1"/>
</dbReference>
<dbReference type="InterPro" id="IPR004030">
    <property type="entry name" value="NOS_N"/>
</dbReference>
<reference evidence="14" key="1">
    <citation type="journal article" date="2019" name="Int. J. Syst. Evol. Microbiol.">
        <title>The Global Catalogue of Microorganisms (GCM) 10K type strain sequencing project: providing services to taxonomists for standard genome sequencing and annotation.</title>
        <authorList>
            <consortium name="The Broad Institute Genomics Platform"/>
            <consortium name="The Broad Institute Genome Sequencing Center for Infectious Disease"/>
            <person name="Wu L."/>
            <person name="Ma J."/>
        </authorList>
    </citation>
    <scope>NUCLEOTIDE SEQUENCE [LARGE SCALE GENOMIC DNA]</scope>
    <source>
        <strain evidence="14">CCUG 56607</strain>
    </source>
</reference>
<evidence type="ECO:0000256" key="6">
    <source>
        <dbReference type="ARBA" id="ARBA00022617"/>
    </source>
</evidence>
<evidence type="ECO:0000256" key="7">
    <source>
        <dbReference type="ARBA" id="ARBA00022723"/>
    </source>
</evidence>
<evidence type="ECO:0000256" key="1">
    <source>
        <dbReference type="ARBA" id="ARBA00001971"/>
    </source>
</evidence>
<protein>
    <recommendedName>
        <fullName evidence="5 11">Nitric oxide synthase oxygenase</fullName>
        <ecNumber evidence="4 11">1.14.14.47</ecNumber>
    </recommendedName>
</protein>
<dbReference type="Pfam" id="PF02898">
    <property type="entry name" value="NO_synthase"/>
    <property type="match status" value="1"/>
</dbReference>
<organism evidence="13 14">
    <name type="scientific">Thalassobacillus hwangdonensis</name>
    <dbReference type="NCBI Taxonomy" id="546108"/>
    <lineage>
        <taxon>Bacteria</taxon>
        <taxon>Bacillati</taxon>
        <taxon>Bacillota</taxon>
        <taxon>Bacilli</taxon>
        <taxon>Bacillales</taxon>
        <taxon>Bacillaceae</taxon>
        <taxon>Thalassobacillus</taxon>
    </lineage>
</organism>
<dbReference type="InterPro" id="IPR044944">
    <property type="entry name" value="NOS_dom_3"/>
</dbReference>
<dbReference type="SUPFAM" id="SSF56512">
    <property type="entry name" value="Nitric oxide (NO) synthase oxygenase domain"/>
    <property type="match status" value="1"/>
</dbReference>
<dbReference type="CDD" id="cd00794">
    <property type="entry name" value="NOS_oxygenase_prok"/>
    <property type="match status" value="1"/>
</dbReference>
<dbReference type="PANTHER" id="PTHR43410:SF1">
    <property type="entry name" value="NITRIC OXIDE SYNTHASE"/>
    <property type="match status" value="1"/>
</dbReference>
<evidence type="ECO:0000259" key="12">
    <source>
        <dbReference type="PROSITE" id="PS60001"/>
    </source>
</evidence>
<name>A0ABW3L212_9BACI</name>
<dbReference type="InterPro" id="IPR036119">
    <property type="entry name" value="NOS_N_sf"/>
</dbReference>
<evidence type="ECO:0000256" key="2">
    <source>
        <dbReference type="ARBA" id="ARBA00002642"/>
    </source>
</evidence>